<dbReference type="GO" id="GO:0005783">
    <property type="term" value="C:endoplasmic reticulum"/>
    <property type="evidence" value="ECO:0007669"/>
    <property type="project" value="TreeGrafter"/>
</dbReference>
<comment type="similarity">
    <text evidence="1">Belongs to the sulfatase-modifying factor family.</text>
</comment>
<dbReference type="InterPro" id="IPR042095">
    <property type="entry name" value="SUMF_sf"/>
</dbReference>
<keyword evidence="2" id="KW-0732">Signal</keyword>
<evidence type="ECO:0000313" key="4">
    <source>
        <dbReference type="EMBL" id="KAL0276942.1"/>
    </source>
</evidence>
<dbReference type="InterPro" id="IPR016187">
    <property type="entry name" value="CTDL_fold"/>
</dbReference>
<dbReference type="AlphaFoldDB" id="A0AAW2I3H0"/>
<sequence length="367" mass="41760">MKTYYLYLIIFPVLLDSFHCNAEEEQSCGCNANRNKREDFDAALTGNKHEKEVPSFKYTEPANNDYEESCSENRTNEMVEIPGGQFDMGTDKPVFLADGEGPKRSVTMKGFFLDKYEVSNAEFEKFVESTKYVTEAEKFGDSFVFENLLSDSVRETVTQAVARAPWWLPVKGADWRHPEGFDSSIDDRMDHPVIHVSWNDAKAFCAWAGKRLPTEAEWEYACRGGKKNRLFPWGNNLLPKGEHRANIWQGTFPDNDEGQDGYIGTAPVTEFPPNDYGLHNMIGNVWEWTSDYWTISHSRQHQENPTGPQNGTDMVKKGGSYLCHKSYCYRYRCAARSQNTPDSSAGNLGFRCAADTLPDYLKYGPLL</sequence>
<dbReference type="Pfam" id="PF03781">
    <property type="entry name" value="FGE-sulfatase"/>
    <property type="match status" value="1"/>
</dbReference>
<organism evidence="4">
    <name type="scientific">Menopon gallinae</name>
    <name type="common">poultry shaft louse</name>
    <dbReference type="NCBI Taxonomy" id="328185"/>
    <lineage>
        <taxon>Eukaryota</taxon>
        <taxon>Metazoa</taxon>
        <taxon>Ecdysozoa</taxon>
        <taxon>Arthropoda</taxon>
        <taxon>Hexapoda</taxon>
        <taxon>Insecta</taxon>
        <taxon>Pterygota</taxon>
        <taxon>Neoptera</taxon>
        <taxon>Paraneoptera</taxon>
        <taxon>Psocodea</taxon>
        <taxon>Troctomorpha</taxon>
        <taxon>Phthiraptera</taxon>
        <taxon>Amblycera</taxon>
        <taxon>Menoponidae</taxon>
        <taxon>Menopon</taxon>
    </lineage>
</organism>
<accession>A0AAW2I3H0</accession>
<feature type="domain" description="Sulfatase-modifying factor enzyme-like" evidence="3">
    <location>
        <begin position="75"/>
        <end position="353"/>
    </location>
</feature>
<proteinExistence type="inferred from homology"/>
<evidence type="ECO:0000259" key="3">
    <source>
        <dbReference type="Pfam" id="PF03781"/>
    </source>
</evidence>
<dbReference type="SUPFAM" id="SSF56436">
    <property type="entry name" value="C-type lectin-like"/>
    <property type="match status" value="1"/>
</dbReference>
<feature type="signal peptide" evidence="2">
    <location>
        <begin position="1"/>
        <end position="22"/>
    </location>
</feature>
<dbReference type="GO" id="GO:0120147">
    <property type="term" value="F:formylglycine-generating oxidase activity"/>
    <property type="evidence" value="ECO:0007669"/>
    <property type="project" value="TreeGrafter"/>
</dbReference>
<dbReference type="PANTHER" id="PTHR23150">
    <property type="entry name" value="SULFATASE MODIFYING FACTOR 1, 2"/>
    <property type="match status" value="1"/>
</dbReference>
<protein>
    <recommendedName>
        <fullName evidence="3">Sulfatase-modifying factor enzyme-like domain-containing protein</fullName>
    </recommendedName>
</protein>
<evidence type="ECO:0000256" key="1">
    <source>
        <dbReference type="ARBA" id="ARBA00005310"/>
    </source>
</evidence>
<dbReference type="PANTHER" id="PTHR23150:SF19">
    <property type="entry name" value="FORMYLGLYCINE-GENERATING ENZYME"/>
    <property type="match status" value="1"/>
</dbReference>
<comment type="caution">
    <text evidence="4">The sequence shown here is derived from an EMBL/GenBank/DDBJ whole genome shotgun (WGS) entry which is preliminary data.</text>
</comment>
<feature type="chain" id="PRO_5043979976" description="Sulfatase-modifying factor enzyme-like domain-containing protein" evidence="2">
    <location>
        <begin position="23"/>
        <end position="367"/>
    </location>
</feature>
<evidence type="ECO:0000256" key="2">
    <source>
        <dbReference type="SAM" id="SignalP"/>
    </source>
</evidence>
<gene>
    <name evidence="4" type="ORF">PYX00_004398</name>
</gene>
<dbReference type="InterPro" id="IPR005532">
    <property type="entry name" value="SUMF_dom"/>
</dbReference>
<reference evidence="4" key="1">
    <citation type="journal article" date="2024" name="Gigascience">
        <title>Chromosome-level genome of the poultry shaft louse Menopon gallinae provides insight into the host-switching and adaptive evolution of parasitic lice.</title>
        <authorList>
            <person name="Xu Y."/>
            <person name="Ma L."/>
            <person name="Liu S."/>
            <person name="Liang Y."/>
            <person name="Liu Q."/>
            <person name="He Z."/>
            <person name="Tian L."/>
            <person name="Duan Y."/>
            <person name="Cai W."/>
            <person name="Li H."/>
            <person name="Song F."/>
        </authorList>
    </citation>
    <scope>NUCLEOTIDE SEQUENCE</scope>
    <source>
        <strain evidence="4">Cailab_2023a</strain>
    </source>
</reference>
<name>A0AAW2I3H0_9NEOP</name>
<dbReference type="Gene3D" id="3.90.1580.10">
    <property type="entry name" value="paralog of FGE (formylglycine-generating enzyme)"/>
    <property type="match status" value="1"/>
</dbReference>
<dbReference type="InterPro" id="IPR051043">
    <property type="entry name" value="Sulfatase_Mod_Factor_Kinase"/>
</dbReference>
<dbReference type="EMBL" id="JARGDH010000002">
    <property type="protein sequence ID" value="KAL0276942.1"/>
    <property type="molecule type" value="Genomic_DNA"/>
</dbReference>